<name>A0A0U9HZF3_9BACI</name>
<dbReference type="PIRSF" id="PIRSF030140">
    <property type="entry name" value="UCP030140"/>
    <property type="match status" value="1"/>
</dbReference>
<accession>A0A0U9HZF3</accession>
<sequence length="215" mass="25152">MNLSKLFEIQAQLDKRIIESKGLQGQDLLDEKILALQVELGELANEWKGFKFWKVDPRPNDKVFTSCRDEKAEYYLCGSCNKEFSLEDAKKDLYCSNCDNNLMPMKLRNPLLEEYVDCLHFILSIGLEINFTMESHVKWRRFTIVEQFNDLFGYTSDLFKSTDEDWSEDEKFNAYEELFAGFLGLGDLLGFTEEQIEQAYLDKNEINHARQANGY</sequence>
<dbReference type="InterPro" id="IPR014871">
    <property type="entry name" value="dUTPase/dCTP_pyrophosphatase"/>
</dbReference>
<dbReference type="EMBL" id="BBXV01000023">
    <property type="protein sequence ID" value="GAQ18013.1"/>
    <property type="molecule type" value="Genomic_DNA"/>
</dbReference>
<dbReference type="RefSeq" id="WP_058950169.1">
    <property type="nucleotide sequence ID" value="NZ_BBXV01000023.1"/>
</dbReference>
<proteinExistence type="predicted"/>
<gene>
    <name evidence="1" type="ORF">OPHB3_1952</name>
</gene>
<dbReference type="CDD" id="cd11527">
    <property type="entry name" value="NTP-PPase_dUTPase"/>
    <property type="match status" value="1"/>
</dbReference>
<organism evidence="1 2">
    <name type="scientific">Oceanobacillus picturae</name>
    <dbReference type="NCBI Taxonomy" id="171693"/>
    <lineage>
        <taxon>Bacteria</taxon>
        <taxon>Bacillati</taxon>
        <taxon>Bacillota</taxon>
        <taxon>Bacilli</taxon>
        <taxon>Bacillales</taxon>
        <taxon>Bacillaceae</taxon>
        <taxon>Oceanobacillus</taxon>
    </lineage>
</organism>
<evidence type="ECO:0000313" key="1">
    <source>
        <dbReference type="EMBL" id="GAQ18013.1"/>
    </source>
</evidence>
<dbReference type="SUPFAM" id="SSF101386">
    <property type="entry name" value="all-alpha NTP pyrophosphatases"/>
    <property type="match status" value="1"/>
</dbReference>
<dbReference type="Proteomes" id="UP000052946">
    <property type="component" value="Unassembled WGS sequence"/>
</dbReference>
<reference evidence="1 2" key="2">
    <citation type="journal article" date="2016" name="Genome Announc.">
        <title>Draft Genome Sequence of Oceanobacillus picturae Heshi-B3, Isolated from Fermented Rice Bran in a Traditional Japanese Seafood Dish.</title>
        <authorList>
            <person name="Akuzawa S."/>
            <person name="Nagaoka J."/>
            <person name="Kanekatsu M."/>
            <person name="Kanesaki Y."/>
            <person name="Suzuki T."/>
        </authorList>
    </citation>
    <scope>NUCLEOTIDE SEQUENCE [LARGE SCALE GENOMIC DNA]</scope>
    <source>
        <strain evidence="1 2">Heshi-B3</strain>
    </source>
</reference>
<dbReference type="InterPro" id="IPR016947">
    <property type="entry name" value="UCP030140"/>
</dbReference>
<comment type="caution">
    <text evidence="1">The sequence shown here is derived from an EMBL/GenBank/DDBJ whole genome shotgun (WGS) entry which is preliminary data.</text>
</comment>
<dbReference type="AlphaFoldDB" id="A0A0U9HZF3"/>
<dbReference type="OrthoDB" id="5506143at2"/>
<evidence type="ECO:0000313" key="2">
    <source>
        <dbReference type="Proteomes" id="UP000052946"/>
    </source>
</evidence>
<protein>
    <submittedName>
        <fullName evidence="1">dUTPase</fullName>
    </submittedName>
</protein>
<dbReference type="Gene3D" id="1.10.4010.10">
    <property type="entry name" value="Type II deoxyuridine triphosphatase"/>
    <property type="match status" value="1"/>
</dbReference>
<dbReference type="Pfam" id="PF08761">
    <property type="entry name" value="dUTPase_2"/>
    <property type="match status" value="2"/>
</dbReference>
<reference evidence="2" key="1">
    <citation type="submission" date="2015-07" db="EMBL/GenBank/DDBJ databases">
        <title>Draft Genome Sequence of Oceanobacillus picturae Heshi-B3 that Was Isolated from Fermented Rice Bran with Aging Salted Mackerel, Which Was Named Heshiko as Traditional Fermented Seafood in Japan.</title>
        <authorList>
            <person name="Akuzawa S."/>
            <person name="Nakagawa J."/>
            <person name="Kanekatsu T."/>
            <person name="Kanesaki Y."/>
            <person name="Suzuki T."/>
        </authorList>
    </citation>
    <scope>NUCLEOTIDE SEQUENCE [LARGE SCALE GENOMIC DNA]</scope>
    <source>
        <strain evidence="2">Heshi-B3</strain>
    </source>
</reference>